<proteinExistence type="predicted"/>
<sequence length="59" mass="6419">MTTDTRTRVRAGDPDAFAELFDTYARGLFKVGTVTFTSAITQRAVVDGNKQMPAEHQAG</sequence>
<evidence type="ECO:0000313" key="1">
    <source>
        <dbReference type="EMBL" id="RNG27474.1"/>
    </source>
</evidence>
<protein>
    <submittedName>
        <fullName evidence="1">Uncharacterized protein</fullName>
    </submittedName>
</protein>
<name>A0A3M8WCB7_9ACTN</name>
<accession>A0A3M8WCB7</accession>
<dbReference type="AlphaFoldDB" id="A0A3M8WCB7"/>
<dbReference type="EMBL" id="RIBZ01000172">
    <property type="protein sequence ID" value="RNG27474.1"/>
    <property type="molecule type" value="Genomic_DNA"/>
</dbReference>
<organism evidence="1 2">
    <name type="scientific">Streptomyces botrytidirepellens</name>
    <dbReference type="NCBI Taxonomy" id="2486417"/>
    <lineage>
        <taxon>Bacteria</taxon>
        <taxon>Bacillati</taxon>
        <taxon>Actinomycetota</taxon>
        <taxon>Actinomycetes</taxon>
        <taxon>Kitasatosporales</taxon>
        <taxon>Streptomycetaceae</taxon>
        <taxon>Streptomyces</taxon>
    </lineage>
</organism>
<reference evidence="1 2" key="1">
    <citation type="submission" date="2018-11" db="EMBL/GenBank/DDBJ databases">
        <title>The Potential of Streptomyces as Biocontrol Agents against the Tomato grey mould, Botrytis cinerea (Gray mold) Frontiers in Microbiology.</title>
        <authorList>
            <person name="Li D."/>
        </authorList>
    </citation>
    <scope>NUCLEOTIDE SEQUENCE [LARGE SCALE GENOMIC DNA]</scope>
    <source>
        <strain evidence="1 2">NEAU-LD23</strain>
    </source>
</reference>
<comment type="caution">
    <text evidence="1">The sequence shown here is derived from an EMBL/GenBank/DDBJ whole genome shotgun (WGS) entry which is preliminary data.</text>
</comment>
<gene>
    <name evidence="1" type="ORF">EEJ42_13315</name>
</gene>
<dbReference type="Proteomes" id="UP000275401">
    <property type="component" value="Unassembled WGS sequence"/>
</dbReference>
<evidence type="ECO:0000313" key="2">
    <source>
        <dbReference type="Proteomes" id="UP000275401"/>
    </source>
</evidence>
<keyword evidence="2" id="KW-1185">Reference proteome</keyword>
<dbReference type="RefSeq" id="WP_123100157.1">
    <property type="nucleotide sequence ID" value="NZ_RIBZ01000172.1"/>
</dbReference>